<reference evidence="1 2" key="1">
    <citation type="submission" date="2018-03" db="EMBL/GenBank/DDBJ databases">
        <title>Bacteriophage NCPPB3778 and a type I-E CRISPR drive the evolution of the US Biological Select Agent, Rathayibacter toxicus.</title>
        <authorList>
            <person name="Davis E.W.II."/>
            <person name="Tabima J.F."/>
            <person name="Weisberg A.J."/>
            <person name="Dantas Lopes L."/>
            <person name="Wiseman M.S."/>
            <person name="Wiseman M.S."/>
            <person name="Pupko T."/>
            <person name="Belcher M.S."/>
            <person name="Sechler A.J."/>
            <person name="Tancos M.A."/>
            <person name="Schroeder B.K."/>
            <person name="Murray T.D."/>
            <person name="Luster D.G."/>
            <person name="Schneider W.L."/>
            <person name="Rogers E."/>
            <person name="Andreote F.D."/>
            <person name="Grunwald N.J."/>
            <person name="Putnam M.L."/>
            <person name="Chang J.H."/>
        </authorList>
    </citation>
    <scope>NUCLEOTIDE SEQUENCE [LARGE SCALE GENOMIC DNA]</scope>
    <source>
        <strain evidence="1 2">DSM 15932</strain>
    </source>
</reference>
<sequence>MNDVGDYLVGFFSGEVFVSRGGVIGKPWQPLSDAYALEKAHEFPGRPDLIQSGDMNEGFRFTATRNSVGFYNTQDYFYFHDEGRGVPERKMMDVDRTRLTKIGQFIAQDLDRKMRRADV</sequence>
<evidence type="ECO:0000313" key="1">
    <source>
        <dbReference type="EMBL" id="AZZ51428.1"/>
    </source>
</evidence>
<evidence type="ECO:0000313" key="2">
    <source>
        <dbReference type="Proteomes" id="UP000285317"/>
    </source>
</evidence>
<organism evidence="1 2">
    <name type="scientific">Rathayibacter festucae DSM 15932</name>
    <dbReference type="NCBI Taxonomy" id="1328866"/>
    <lineage>
        <taxon>Bacteria</taxon>
        <taxon>Bacillati</taxon>
        <taxon>Actinomycetota</taxon>
        <taxon>Actinomycetes</taxon>
        <taxon>Micrococcales</taxon>
        <taxon>Microbacteriaceae</taxon>
        <taxon>Rathayibacter</taxon>
    </lineage>
</organism>
<dbReference type="Proteomes" id="UP000285317">
    <property type="component" value="Chromosome"/>
</dbReference>
<proteinExistence type="predicted"/>
<accession>A0A3Q9UXE8</accession>
<dbReference type="AlphaFoldDB" id="A0A3Q9UXE8"/>
<dbReference type="EMBL" id="CP028137">
    <property type="protein sequence ID" value="AZZ51428.1"/>
    <property type="molecule type" value="Genomic_DNA"/>
</dbReference>
<gene>
    <name evidence="1" type="ORF">C1I64_04805</name>
</gene>
<name>A0A3Q9UXE8_9MICO</name>
<protein>
    <submittedName>
        <fullName evidence="1">Uncharacterized protein</fullName>
    </submittedName>
</protein>
<dbReference type="KEGG" id="rfs:C1I64_04805"/>